<dbReference type="GO" id="GO:0016887">
    <property type="term" value="F:ATP hydrolysis activity"/>
    <property type="evidence" value="ECO:0007669"/>
    <property type="project" value="InterPro"/>
</dbReference>
<feature type="transmembrane region" description="Helical" evidence="8">
    <location>
        <begin position="331"/>
        <end position="354"/>
    </location>
</feature>
<dbReference type="InterPro" id="IPR003439">
    <property type="entry name" value="ABC_transporter-like_ATP-bd"/>
</dbReference>
<keyword evidence="7 8" id="KW-0472">Membrane</keyword>
<dbReference type="InterPro" id="IPR017871">
    <property type="entry name" value="ABC_transporter-like_CS"/>
</dbReference>
<accession>A0A1B6L2F8</accession>
<feature type="transmembrane region" description="Helical" evidence="8">
    <location>
        <begin position="369"/>
        <end position="387"/>
    </location>
</feature>
<dbReference type="InterPro" id="IPR003593">
    <property type="entry name" value="AAA+_ATPase"/>
</dbReference>
<evidence type="ECO:0000256" key="7">
    <source>
        <dbReference type="ARBA" id="ARBA00023136"/>
    </source>
</evidence>
<dbReference type="PROSITE" id="PS50929">
    <property type="entry name" value="ABC_TM1F"/>
    <property type="match status" value="1"/>
</dbReference>
<dbReference type="SUPFAM" id="SSF52540">
    <property type="entry name" value="P-loop containing nucleoside triphosphate hydrolases"/>
    <property type="match status" value="1"/>
</dbReference>
<evidence type="ECO:0000256" key="8">
    <source>
        <dbReference type="SAM" id="Phobius"/>
    </source>
</evidence>
<keyword evidence="4" id="KW-0547">Nucleotide-binding</keyword>
<dbReference type="SMART" id="SM00382">
    <property type="entry name" value="AAA"/>
    <property type="match status" value="1"/>
</dbReference>
<dbReference type="PROSITE" id="PS00211">
    <property type="entry name" value="ABC_TRANSPORTER_1"/>
    <property type="match status" value="1"/>
</dbReference>
<evidence type="ECO:0000256" key="2">
    <source>
        <dbReference type="ARBA" id="ARBA00022448"/>
    </source>
</evidence>
<feature type="domain" description="ABC transmembrane type-1" evidence="10">
    <location>
        <begin position="98"/>
        <end position="378"/>
    </location>
</feature>
<protein>
    <recommendedName>
        <fullName evidence="12">ABC transmembrane type-1 domain-containing protein</fullName>
    </recommendedName>
</protein>
<dbReference type="AlphaFoldDB" id="A0A1B6L2F8"/>
<dbReference type="FunFam" id="1.20.1560.10:FF:000026">
    <property type="entry name" value="Multidrug resistance-associated protein lethal(2)03659"/>
    <property type="match status" value="1"/>
</dbReference>
<dbReference type="SUPFAM" id="SSF90123">
    <property type="entry name" value="ABC transporter transmembrane region"/>
    <property type="match status" value="1"/>
</dbReference>
<feature type="domain" description="ABC transporter" evidence="9">
    <location>
        <begin position="443"/>
        <end position="664"/>
    </location>
</feature>
<dbReference type="Gene3D" id="3.40.50.300">
    <property type="entry name" value="P-loop containing nucleotide triphosphate hydrolases"/>
    <property type="match status" value="1"/>
</dbReference>
<dbReference type="PANTHER" id="PTHR24223:SF448">
    <property type="entry name" value="FI20146P1-RELATED"/>
    <property type="match status" value="1"/>
</dbReference>
<keyword evidence="2" id="KW-0813">Transport</keyword>
<evidence type="ECO:0000256" key="3">
    <source>
        <dbReference type="ARBA" id="ARBA00022692"/>
    </source>
</evidence>
<keyword evidence="5" id="KW-0067">ATP-binding</keyword>
<gene>
    <name evidence="11" type="ORF">g.23684</name>
</gene>
<dbReference type="PANTHER" id="PTHR24223">
    <property type="entry name" value="ATP-BINDING CASSETTE SUB-FAMILY C"/>
    <property type="match status" value="1"/>
</dbReference>
<organism evidence="11">
    <name type="scientific">Graphocephala atropunctata</name>
    <dbReference type="NCBI Taxonomy" id="36148"/>
    <lineage>
        <taxon>Eukaryota</taxon>
        <taxon>Metazoa</taxon>
        <taxon>Ecdysozoa</taxon>
        <taxon>Arthropoda</taxon>
        <taxon>Hexapoda</taxon>
        <taxon>Insecta</taxon>
        <taxon>Pterygota</taxon>
        <taxon>Neoptera</taxon>
        <taxon>Paraneoptera</taxon>
        <taxon>Hemiptera</taxon>
        <taxon>Auchenorrhyncha</taxon>
        <taxon>Membracoidea</taxon>
        <taxon>Cicadellidae</taxon>
        <taxon>Cicadellinae</taxon>
        <taxon>Cicadellini</taxon>
        <taxon>Graphocephala</taxon>
    </lineage>
</organism>
<dbReference type="InterPro" id="IPR036640">
    <property type="entry name" value="ABC1_TM_sf"/>
</dbReference>
<feature type="transmembrane region" description="Helical" evidence="8">
    <location>
        <begin position="236"/>
        <end position="255"/>
    </location>
</feature>
<dbReference type="InterPro" id="IPR011527">
    <property type="entry name" value="ABC1_TM_dom"/>
</dbReference>
<name>A0A1B6L2F8_9HEMI</name>
<evidence type="ECO:0000256" key="6">
    <source>
        <dbReference type="ARBA" id="ARBA00022989"/>
    </source>
</evidence>
<feature type="transmembrane region" description="Helical" evidence="8">
    <location>
        <begin position="721"/>
        <end position="745"/>
    </location>
</feature>
<dbReference type="GO" id="GO:0140359">
    <property type="term" value="F:ABC-type transporter activity"/>
    <property type="evidence" value="ECO:0007669"/>
    <property type="project" value="InterPro"/>
</dbReference>
<feature type="transmembrane region" description="Helical" evidence="8">
    <location>
        <begin position="209"/>
        <end position="230"/>
    </location>
</feature>
<dbReference type="Gene3D" id="1.20.1560.10">
    <property type="entry name" value="ABC transporter type 1, transmembrane domain"/>
    <property type="match status" value="1"/>
</dbReference>
<comment type="subcellular location">
    <subcellularLocation>
        <location evidence="1">Membrane</location>
    </subcellularLocation>
</comment>
<feature type="transmembrane region" description="Helical" evidence="8">
    <location>
        <begin position="136"/>
        <end position="158"/>
    </location>
</feature>
<dbReference type="Pfam" id="PF00664">
    <property type="entry name" value="ABC_membrane"/>
    <property type="match status" value="1"/>
</dbReference>
<evidence type="ECO:0000259" key="9">
    <source>
        <dbReference type="PROSITE" id="PS50893"/>
    </source>
</evidence>
<proteinExistence type="predicted"/>
<evidence type="ECO:0000256" key="5">
    <source>
        <dbReference type="ARBA" id="ARBA00022840"/>
    </source>
</evidence>
<evidence type="ECO:0000256" key="1">
    <source>
        <dbReference type="ARBA" id="ARBA00004370"/>
    </source>
</evidence>
<keyword evidence="3 8" id="KW-0812">Transmembrane</keyword>
<keyword evidence="6 8" id="KW-1133">Transmembrane helix</keyword>
<dbReference type="CDD" id="cd03250">
    <property type="entry name" value="ABCC_MRP_domain1"/>
    <property type="match status" value="1"/>
</dbReference>
<dbReference type="InterPro" id="IPR027417">
    <property type="entry name" value="P-loop_NTPase"/>
</dbReference>
<evidence type="ECO:0000256" key="4">
    <source>
        <dbReference type="ARBA" id="ARBA00022741"/>
    </source>
</evidence>
<dbReference type="EMBL" id="GEBQ01022088">
    <property type="protein sequence ID" value="JAT17889.1"/>
    <property type="molecule type" value="Transcribed_RNA"/>
</dbReference>
<evidence type="ECO:0000259" key="10">
    <source>
        <dbReference type="PROSITE" id="PS50929"/>
    </source>
</evidence>
<dbReference type="GO" id="GO:0016020">
    <property type="term" value="C:membrane"/>
    <property type="evidence" value="ECO:0007669"/>
    <property type="project" value="UniProtKB-SubCell"/>
</dbReference>
<feature type="transmembrane region" description="Helical" evidence="8">
    <location>
        <begin position="95"/>
        <end position="116"/>
    </location>
</feature>
<dbReference type="GO" id="GO:0005524">
    <property type="term" value="F:ATP binding"/>
    <property type="evidence" value="ECO:0007669"/>
    <property type="project" value="UniProtKB-KW"/>
</dbReference>
<evidence type="ECO:0000313" key="11">
    <source>
        <dbReference type="EMBL" id="JAT17889.1"/>
    </source>
</evidence>
<dbReference type="InterPro" id="IPR050173">
    <property type="entry name" value="ABC_transporter_C-like"/>
</dbReference>
<sequence>MEADRKDSQKLPPNPQSLSNILSKLTLSWTMNIFMKGSKKELEIMDLYSPLEEHKSGKLGDTLSRCWLSESETAKSKDRKPKLLTALLNGFGMKMMMFGIIMFVGQVFLRIAQPLLLAQMLKYFSPDSTMGKGEAWLYALGVVLCTATSVVVNNPLWLGLLHHAMKLRVACCSVIYRKSLRLSKAALGQTTVGQVVNLMTNDVNRFDMGIIFIHYLWIGPVTTVVVTFFLWQQIGVAALVGVAALLVSIPAQMWLGKQKSSYRLKTAKRTDERIRLMNEIINGISVIKMYTWEKPFEKLVTEARRLEIKEIRGSSYITGIMLSFLLFNNRLAIFCSIVTYVLMGNLITASIVYVVTDFFTLVRQMMSDFFPLAIGLTAEILVSIKRIETFLLYNEMRGKSSFEENGKDNLAFSTDQVDGDIVKVPPVIINSGTVNSVPHSIVLKEASAKWSEESFEETLTDINIEFLKGKLTVLIGPVGSGKSSILQMILKELPLSNGFLHISGSLSYAAQEPWLFEGSVRQNILFGSPYIETRYRLVIRACALRTDLEQLPHGDQTLVGDRGVVLSGGQRARINMARAVYRESDIYLLDDPLSAVDTHVGKHLFEQCISGFLKTKTVILVTHQLQFLGSADHIVFLKDGSIKAQGSYQALKSSGTDFSKMIFDNKEDEEDESTKEGTFKRTVSQSETTKYEAVEEVEEMRTKGTVSGQVFRSYMTAGGHWTSMVFLLFMFCLTQFIGSAGDYWLNYWPNTESLYQRHGLCR</sequence>
<reference evidence="11" key="1">
    <citation type="submission" date="2015-11" db="EMBL/GenBank/DDBJ databases">
        <title>De novo transcriptome assembly of four potential Pierce s Disease insect vectors from Arizona vineyards.</title>
        <authorList>
            <person name="Tassone E.E."/>
        </authorList>
    </citation>
    <scope>NUCLEOTIDE SEQUENCE</scope>
</reference>
<evidence type="ECO:0008006" key="12">
    <source>
        <dbReference type="Google" id="ProtNLM"/>
    </source>
</evidence>
<dbReference type="FunFam" id="3.40.50.300:FF:000482">
    <property type="entry name" value="Multidrug resistance-associated protein member 4"/>
    <property type="match status" value="1"/>
</dbReference>
<dbReference type="PROSITE" id="PS50893">
    <property type="entry name" value="ABC_TRANSPORTER_2"/>
    <property type="match status" value="1"/>
</dbReference>
<dbReference type="Pfam" id="PF00005">
    <property type="entry name" value="ABC_tran"/>
    <property type="match status" value="1"/>
</dbReference>